<sequence length="32" mass="3837">MCNLWPFVAMGFCEAVNSFINGKIYRWRPKTR</sequence>
<dbReference type="AlphaFoldDB" id="A0A0A9H1Y8"/>
<evidence type="ECO:0000313" key="1">
    <source>
        <dbReference type="EMBL" id="JAE26883.1"/>
    </source>
</evidence>
<proteinExistence type="predicted"/>
<organism evidence="1">
    <name type="scientific">Arundo donax</name>
    <name type="common">Giant reed</name>
    <name type="synonym">Donax arundinaceus</name>
    <dbReference type="NCBI Taxonomy" id="35708"/>
    <lineage>
        <taxon>Eukaryota</taxon>
        <taxon>Viridiplantae</taxon>
        <taxon>Streptophyta</taxon>
        <taxon>Embryophyta</taxon>
        <taxon>Tracheophyta</taxon>
        <taxon>Spermatophyta</taxon>
        <taxon>Magnoliopsida</taxon>
        <taxon>Liliopsida</taxon>
        <taxon>Poales</taxon>
        <taxon>Poaceae</taxon>
        <taxon>PACMAD clade</taxon>
        <taxon>Arundinoideae</taxon>
        <taxon>Arundineae</taxon>
        <taxon>Arundo</taxon>
    </lineage>
</organism>
<accession>A0A0A9H1Y8</accession>
<protein>
    <submittedName>
        <fullName evidence="1">Uncharacterized protein</fullName>
    </submittedName>
</protein>
<name>A0A0A9H1Y8_ARUDO</name>
<reference evidence="1" key="2">
    <citation type="journal article" date="2015" name="Data Brief">
        <title>Shoot transcriptome of the giant reed, Arundo donax.</title>
        <authorList>
            <person name="Barrero R.A."/>
            <person name="Guerrero F.D."/>
            <person name="Moolhuijzen P."/>
            <person name="Goolsby J.A."/>
            <person name="Tidwell J."/>
            <person name="Bellgard S.E."/>
            <person name="Bellgard M.I."/>
        </authorList>
    </citation>
    <scope>NUCLEOTIDE SEQUENCE</scope>
    <source>
        <tissue evidence="1">Shoot tissue taken approximately 20 cm above the soil surface</tissue>
    </source>
</reference>
<reference evidence="1" key="1">
    <citation type="submission" date="2014-09" db="EMBL/GenBank/DDBJ databases">
        <authorList>
            <person name="Magalhaes I.L.F."/>
            <person name="Oliveira U."/>
            <person name="Santos F.R."/>
            <person name="Vidigal T.H.D.A."/>
            <person name="Brescovit A.D."/>
            <person name="Santos A.J."/>
        </authorList>
    </citation>
    <scope>NUCLEOTIDE SEQUENCE</scope>
    <source>
        <tissue evidence="1">Shoot tissue taken approximately 20 cm above the soil surface</tissue>
    </source>
</reference>
<dbReference type="EMBL" id="GBRH01171013">
    <property type="protein sequence ID" value="JAE26883.1"/>
    <property type="molecule type" value="Transcribed_RNA"/>
</dbReference>